<protein>
    <submittedName>
        <fullName evidence="2">Uncharacterized protein</fullName>
    </submittedName>
</protein>
<sequence>MLAFGMLAGCKEDRSSDYNQTVAEAVVGGSKQEQASTRVVFKQLLYAKIGSDFIWEGENNEALPDEIRDKYKAYKKAAPGGFMLQETENDYYICVSIGKKALAADGFSIDSMTVVQQKDNRSPLLTIQVKPVQDEPASGENIGETVQGRDAGSRSDLPIIDPDQIIAVVLKNPDQSLAVERTDAQEIASILQGLKVAKPSYIDDPEPSGSHQYILQIKSKKTVQTFTVNDLRDTDTLDAGVKLYGSGADGVKAWSLTSAWLRQLLGDSGTEDGPHLYVTLHEDSGSAVIQANQDMNRESVAKAIETTLSYSAGGEALPSYQLYWSDSQRFVVRFANLAKGTSVRFLLDGATTASGQSFAGKSEPLRNQVIVNAVSSFSGLRWIGTDSKTIRKLPMQSSVLLQPVYAKDNKTDAVLAYSSGDTLNRIDLASGELKSVAVPKWPGKEQPFGNDYGTHLLFSDRSGGNMVYAVYGNRVLYAVNRETGKATKLYVSARPIYGIAASPDNSKVAILIASDPFTGADADLAVFDKTGKKLFGSKKAAYVSHSDGFLFVYGMKWTDDKTIAVPLIGSGNAGFSRGKTYIHLQNGTRHSEADAILTQEAAKLLKAASGRDEPEVMRLLENPGGEKGRYFAVQTAETGCWLLDVKAGKAHWLGAGTLVQWSEAGELVMHQSNRDEAGYSIGMDIR</sequence>
<dbReference type="Gene3D" id="2.130.10.10">
    <property type="entry name" value="YVTN repeat-like/Quinoprotein amine dehydrogenase"/>
    <property type="match status" value="1"/>
</dbReference>
<dbReference type="EMBL" id="QXFX01001816">
    <property type="protein sequence ID" value="KAE9084354.1"/>
    <property type="molecule type" value="Genomic_DNA"/>
</dbReference>
<comment type="caution">
    <text evidence="2">The sequence shown here is derived from an EMBL/GenBank/DDBJ whole genome shotgun (WGS) entry which is preliminary data.</text>
</comment>
<dbReference type="Proteomes" id="UP000488956">
    <property type="component" value="Unassembled WGS sequence"/>
</dbReference>
<dbReference type="AlphaFoldDB" id="A0A6G0KCZ9"/>
<dbReference type="InterPro" id="IPR011047">
    <property type="entry name" value="Quinoprotein_ADH-like_sf"/>
</dbReference>
<dbReference type="SUPFAM" id="SSF50998">
    <property type="entry name" value="Quinoprotein alcohol dehydrogenase-like"/>
    <property type="match status" value="1"/>
</dbReference>
<organism evidence="2 3">
    <name type="scientific">Phytophthora fragariae</name>
    <dbReference type="NCBI Taxonomy" id="53985"/>
    <lineage>
        <taxon>Eukaryota</taxon>
        <taxon>Sar</taxon>
        <taxon>Stramenopiles</taxon>
        <taxon>Oomycota</taxon>
        <taxon>Peronosporomycetes</taxon>
        <taxon>Peronosporales</taxon>
        <taxon>Peronosporaceae</taxon>
        <taxon>Phytophthora</taxon>
    </lineage>
</organism>
<gene>
    <name evidence="2" type="ORF">PF010_g20863</name>
</gene>
<evidence type="ECO:0000313" key="2">
    <source>
        <dbReference type="EMBL" id="KAE9084354.1"/>
    </source>
</evidence>
<feature type="region of interest" description="Disordered" evidence="1">
    <location>
        <begin position="133"/>
        <end position="154"/>
    </location>
</feature>
<evidence type="ECO:0000256" key="1">
    <source>
        <dbReference type="SAM" id="MobiDB-lite"/>
    </source>
</evidence>
<reference evidence="2 3" key="1">
    <citation type="submission" date="2018-09" db="EMBL/GenBank/DDBJ databases">
        <title>Genomic investigation of the strawberry pathogen Phytophthora fragariae indicates pathogenicity is determined by transcriptional variation in three key races.</title>
        <authorList>
            <person name="Adams T.M."/>
            <person name="Armitage A.D."/>
            <person name="Sobczyk M.K."/>
            <person name="Bates H.J."/>
            <person name="Dunwell J.M."/>
            <person name="Nellist C.F."/>
            <person name="Harrison R.J."/>
        </authorList>
    </citation>
    <scope>NUCLEOTIDE SEQUENCE [LARGE SCALE GENOMIC DNA]</scope>
    <source>
        <strain evidence="2 3">ONT-3</strain>
    </source>
</reference>
<dbReference type="InterPro" id="IPR015943">
    <property type="entry name" value="WD40/YVTN_repeat-like_dom_sf"/>
</dbReference>
<name>A0A6G0KCZ9_9STRA</name>
<proteinExistence type="predicted"/>
<accession>A0A6G0KCZ9</accession>
<evidence type="ECO:0000313" key="3">
    <source>
        <dbReference type="Proteomes" id="UP000488956"/>
    </source>
</evidence>